<accession>A0AA48WC65</accession>
<dbReference type="Proteomes" id="UP000662888">
    <property type="component" value="Chromosome"/>
</dbReference>
<reference evidence="1 2" key="1">
    <citation type="submission" date="2020-11" db="EMBL/GenBank/DDBJ databases">
        <authorList>
            <person name="Sun Q."/>
        </authorList>
    </citation>
    <scope>NUCLEOTIDE SEQUENCE [LARGE SCALE GENOMIC DNA]</scope>
    <source>
        <strain evidence="1 2">P8398</strain>
    </source>
</reference>
<protein>
    <submittedName>
        <fullName evidence="1">Uncharacterized protein</fullName>
    </submittedName>
</protein>
<evidence type="ECO:0000313" key="1">
    <source>
        <dbReference type="EMBL" id="QPI48580.1"/>
    </source>
</evidence>
<name>A0AA48WC65_9BURK</name>
<evidence type="ECO:0000313" key="2">
    <source>
        <dbReference type="Proteomes" id="UP000662888"/>
    </source>
</evidence>
<dbReference type="RefSeq" id="WP_206088189.1">
    <property type="nucleotide sequence ID" value="NZ_CP065053.1"/>
</dbReference>
<proteinExistence type="predicted"/>
<sequence>MTQVRIREVVGTLQAVDSESLLSPQIMERIVAAVLQATQGAQRDEAARQRDTRIGAACCQGGGEHGGKP</sequence>
<dbReference type="EMBL" id="CP065053">
    <property type="protein sequence ID" value="QPI48580.1"/>
    <property type="molecule type" value="Genomic_DNA"/>
</dbReference>
<organism evidence="1 2">
    <name type="scientific">Massilia antarctica</name>
    <dbReference type="NCBI Taxonomy" id="2765360"/>
    <lineage>
        <taxon>Bacteria</taxon>
        <taxon>Pseudomonadati</taxon>
        <taxon>Pseudomonadota</taxon>
        <taxon>Betaproteobacteria</taxon>
        <taxon>Burkholderiales</taxon>
        <taxon>Oxalobacteraceae</taxon>
        <taxon>Telluria group</taxon>
        <taxon>Massilia</taxon>
    </lineage>
</organism>
<gene>
    <name evidence="1" type="ORF">IV454_24080</name>
</gene>
<keyword evidence="2" id="KW-1185">Reference proteome</keyword>